<evidence type="ECO:0000313" key="3">
    <source>
        <dbReference type="EMBL" id="KAG0723647.1"/>
    </source>
</evidence>
<dbReference type="InterPro" id="IPR036397">
    <property type="entry name" value="RNaseH_sf"/>
</dbReference>
<dbReference type="GO" id="GO:0004523">
    <property type="term" value="F:RNA-DNA hybrid ribonuclease activity"/>
    <property type="evidence" value="ECO:0007669"/>
    <property type="project" value="InterPro"/>
</dbReference>
<dbReference type="SUPFAM" id="SSF56672">
    <property type="entry name" value="DNA/RNA polymerases"/>
    <property type="match status" value="1"/>
</dbReference>
<name>A0A8J5CZ35_CHIOP</name>
<protein>
    <recommendedName>
        <fullName evidence="2">Integrase catalytic domain-containing protein</fullName>
    </recommendedName>
</protein>
<dbReference type="InterPro" id="IPR043502">
    <property type="entry name" value="DNA/RNA_pol_sf"/>
</dbReference>
<keyword evidence="4" id="KW-1185">Reference proteome</keyword>
<dbReference type="GO" id="GO:0071897">
    <property type="term" value="P:DNA biosynthetic process"/>
    <property type="evidence" value="ECO:0007669"/>
    <property type="project" value="UniProtKB-ARBA"/>
</dbReference>
<dbReference type="Gene3D" id="3.30.420.10">
    <property type="entry name" value="Ribonuclease H-like superfamily/Ribonuclease H"/>
    <property type="match status" value="2"/>
</dbReference>
<comment type="caution">
    <text evidence="3">The sequence shown here is derived from an EMBL/GenBank/DDBJ whole genome shotgun (WGS) entry which is preliminary data.</text>
</comment>
<dbReference type="EMBL" id="JACEEZ010007986">
    <property type="protein sequence ID" value="KAG0723647.1"/>
    <property type="molecule type" value="Genomic_DNA"/>
</dbReference>
<dbReference type="Proteomes" id="UP000770661">
    <property type="component" value="Unassembled WGS sequence"/>
</dbReference>
<dbReference type="InterPro" id="IPR012337">
    <property type="entry name" value="RNaseH-like_sf"/>
</dbReference>
<dbReference type="InterPro" id="IPR043128">
    <property type="entry name" value="Rev_trsase/Diguanyl_cyclase"/>
</dbReference>
<feature type="domain" description="Integrase catalytic" evidence="2">
    <location>
        <begin position="579"/>
        <end position="661"/>
    </location>
</feature>
<dbReference type="GO" id="GO:0042575">
    <property type="term" value="C:DNA polymerase complex"/>
    <property type="evidence" value="ECO:0007669"/>
    <property type="project" value="UniProtKB-ARBA"/>
</dbReference>
<dbReference type="SUPFAM" id="SSF53098">
    <property type="entry name" value="Ribonuclease H-like"/>
    <property type="match status" value="1"/>
</dbReference>
<dbReference type="Gene3D" id="3.30.70.270">
    <property type="match status" value="1"/>
</dbReference>
<organism evidence="3 4">
    <name type="scientific">Chionoecetes opilio</name>
    <name type="common">Atlantic snow crab</name>
    <name type="synonym">Cancer opilio</name>
    <dbReference type="NCBI Taxonomy" id="41210"/>
    <lineage>
        <taxon>Eukaryota</taxon>
        <taxon>Metazoa</taxon>
        <taxon>Ecdysozoa</taxon>
        <taxon>Arthropoda</taxon>
        <taxon>Crustacea</taxon>
        <taxon>Multicrustacea</taxon>
        <taxon>Malacostraca</taxon>
        <taxon>Eumalacostraca</taxon>
        <taxon>Eucarida</taxon>
        <taxon>Decapoda</taxon>
        <taxon>Pleocyemata</taxon>
        <taxon>Brachyura</taxon>
        <taxon>Eubrachyura</taxon>
        <taxon>Majoidea</taxon>
        <taxon>Majidae</taxon>
        <taxon>Chionoecetes</taxon>
    </lineage>
</organism>
<reference evidence="3" key="1">
    <citation type="submission" date="2020-07" db="EMBL/GenBank/DDBJ databases">
        <title>The High-quality genome of the commercially important snow crab, Chionoecetes opilio.</title>
        <authorList>
            <person name="Jeong J.-H."/>
            <person name="Ryu S."/>
        </authorList>
    </citation>
    <scope>NUCLEOTIDE SEQUENCE</scope>
    <source>
        <strain evidence="3">MADBK_172401_WGS</strain>
        <tissue evidence="3">Digestive gland</tissue>
    </source>
</reference>
<dbReference type="AlphaFoldDB" id="A0A8J5CZ35"/>
<dbReference type="GO" id="GO:0003676">
    <property type="term" value="F:nucleic acid binding"/>
    <property type="evidence" value="ECO:0007669"/>
    <property type="project" value="InterPro"/>
</dbReference>
<proteinExistence type="predicted"/>
<feature type="compositionally biased region" description="Acidic residues" evidence="1">
    <location>
        <begin position="804"/>
        <end position="813"/>
    </location>
</feature>
<dbReference type="Pfam" id="PF23088">
    <property type="entry name" value="DUF7047"/>
    <property type="match status" value="1"/>
</dbReference>
<dbReference type="InterPro" id="IPR055475">
    <property type="entry name" value="DUF7047"/>
</dbReference>
<evidence type="ECO:0000313" key="4">
    <source>
        <dbReference type="Proteomes" id="UP000770661"/>
    </source>
</evidence>
<sequence length="838" mass="94461">MGMGEVHVQLLSGPSVTMSALVMRTRPLGFDFVMGMNGINILRGVTVRSLDDVKFGIEESEVVTAAATALQRDVDEKDFGVTYDVKARTWTVSWKWSSGTGPPRLQDTVSEYRVPQAARQEYENELCQWIKDGWLVPYSKVVHGPVRGTIPLMAVVQRNKKKVHPVMDFRELKSYLDVHTADADVCAEKIREWRRRGQRVSLLDLRKAYLQIHVHQWLSSYQTVVFRGMRYCLTRLGFGLNVAPLVLKKVLSTVLSWDERINSAASPYLDDILVDESVASAAEVENHLSRHGLICKPAERVHEGARVLGMRVWGERRGLFWKRDNNIADMPEKLTRRTVFFLCGQLTSHLPVCGWLRVAASYLKRRANAATTSWEDEVTDSKLRFMIEETLKQVKRSDPARGRWDVKGDENSLWVDASSLALGAVLEVNGDVIEDACWLRRDECSHINLAELDAVIKGLNLAIAWKMSKLTIMTDSRTVYYWVKDTLSKKARVKTKASSEMLIRRRLETLRAIVEEYGLSLDIRFVSSAENKADVLTRVPKRWLGPERDQLACGAAVAITEQDIAKIHVTSGHPDCGPSRYAIWRGIICQDTASVTEQLESVFLERGAPKELLTNNATSFRSSLFGEFANCWGIAIRYRCAHVPSGNGISERCHRTVKTILARKGCSVAEAVYSYNVMPRGNDAASAPANQIFRYEVRLLGIDEVRQQNQSAHDQHRYSVGDRVWIRHPSRRCDSRSLEGTVTRLVSPQNVEVDGMPRHVRDLRLVTSPLPTPGELSASEQPDVVEEDDALLIQVPGPARGSEDEGTIEEGADSLERLQLRRGSRERRPTQLCQYSDL</sequence>
<dbReference type="PANTHER" id="PTHR37984:SF5">
    <property type="entry name" value="PROTEIN NYNRIN-LIKE"/>
    <property type="match status" value="1"/>
</dbReference>
<dbReference type="OrthoDB" id="6378490at2759"/>
<feature type="region of interest" description="Disordered" evidence="1">
    <location>
        <begin position="796"/>
        <end position="838"/>
    </location>
</feature>
<dbReference type="PANTHER" id="PTHR37984">
    <property type="entry name" value="PROTEIN CBG26694"/>
    <property type="match status" value="1"/>
</dbReference>
<dbReference type="InterPro" id="IPR001584">
    <property type="entry name" value="Integrase_cat-core"/>
</dbReference>
<evidence type="ECO:0000259" key="2">
    <source>
        <dbReference type="PROSITE" id="PS50994"/>
    </source>
</evidence>
<dbReference type="InterPro" id="IPR002156">
    <property type="entry name" value="RNaseH_domain"/>
</dbReference>
<gene>
    <name evidence="3" type="ORF">GWK47_042286</name>
</gene>
<accession>A0A8J5CZ35</accession>
<dbReference type="InterPro" id="IPR050951">
    <property type="entry name" value="Retrovirus_Pol_polyprotein"/>
</dbReference>
<dbReference type="GO" id="GO:0015074">
    <property type="term" value="P:DNA integration"/>
    <property type="evidence" value="ECO:0007669"/>
    <property type="project" value="InterPro"/>
</dbReference>
<dbReference type="Gene3D" id="3.10.10.10">
    <property type="entry name" value="HIV Type 1 Reverse Transcriptase, subunit A, domain 1"/>
    <property type="match status" value="1"/>
</dbReference>
<evidence type="ECO:0000256" key="1">
    <source>
        <dbReference type="SAM" id="MobiDB-lite"/>
    </source>
</evidence>
<dbReference type="Pfam" id="PF13456">
    <property type="entry name" value="RVT_3"/>
    <property type="match status" value="1"/>
</dbReference>
<dbReference type="PROSITE" id="PS50994">
    <property type="entry name" value="INTEGRASE"/>
    <property type="match status" value="1"/>
</dbReference>